<accession>A0A6J5M5L8</accession>
<evidence type="ECO:0000313" key="1">
    <source>
        <dbReference type="EMBL" id="CAB4140370.1"/>
    </source>
</evidence>
<reference evidence="1" key="1">
    <citation type="submission" date="2020-04" db="EMBL/GenBank/DDBJ databases">
        <authorList>
            <person name="Chiriac C."/>
            <person name="Salcher M."/>
            <person name="Ghai R."/>
            <person name="Kavagutti S V."/>
        </authorList>
    </citation>
    <scope>NUCLEOTIDE SEQUENCE</scope>
</reference>
<evidence type="ECO:0008006" key="2">
    <source>
        <dbReference type="Google" id="ProtNLM"/>
    </source>
</evidence>
<sequence>MLIIVSEKTGRKRTKKFSRLWRIWASNVLHNQRTRHKVDCGLNIEELISIVPAICPCCSSSFKLKDRTKKRSPSVDRIDNSKGYSKENIWAICYSCNRQKNDAESPENLYAVADAWWKIRKEKNKCK</sequence>
<protein>
    <recommendedName>
        <fullName evidence="2">HNHc domain containing protein</fullName>
    </recommendedName>
</protein>
<name>A0A6J5M5L8_9CAUD</name>
<gene>
    <name evidence="1" type="ORF">UFOVP396_33</name>
</gene>
<organism evidence="1">
    <name type="scientific">uncultured Caudovirales phage</name>
    <dbReference type="NCBI Taxonomy" id="2100421"/>
    <lineage>
        <taxon>Viruses</taxon>
        <taxon>Duplodnaviria</taxon>
        <taxon>Heunggongvirae</taxon>
        <taxon>Uroviricota</taxon>
        <taxon>Caudoviricetes</taxon>
        <taxon>Peduoviridae</taxon>
        <taxon>Maltschvirus</taxon>
        <taxon>Maltschvirus maltsch</taxon>
    </lineage>
</organism>
<proteinExistence type="predicted"/>
<dbReference type="EMBL" id="LR796381">
    <property type="protein sequence ID" value="CAB4140370.1"/>
    <property type="molecule type" value="Genomic_DNA"/>
</dbReference>
<dbReference type="Gene3D" id="3.30.40.220">
    <property type="match status" value="1"/>
</dbReference>